<sequence>MKFRHVRAVAACALVVVALTGARHSHGGGCGTSHSSGTSGGDGSSGYSSSGTSGSDSSSGSGSGYSTSGSSGYSSSGNTTTSGSSTGSPTAGSTTPPESDIRITDCRVDSAAGTLSAELSVTNGNSQSSASYNGTVQFTDESGATFGSASISVDAVAAGATRPATVSGTFLKSPDGQGPRSGKCKLGQVWKANR</sequence>
<keyword evidence="2" id="KW-0732">Signal</keyword>
<feature type="region of interest" description="Disordered" evidence="1">
    <location>
        <begin position="24"/>
        <end position="105"/>
    </location>
</feature>
<feature type="chain" id="PRO_5045820558" description="Lipoprotein" evidence="2">
    <location>
        <begin position="28"/>
        <end position="194"/>
    </location>
</feature>
<protein>
    <recommendedName>
        <fullName evidence="5">Lipoprotein</fullName>
    </recommendedName>
</protein>
<dbReference type="GeneID" id="96638928"/>
<dbReference type="Proteomes" id="UP001432292">
    <property type="component" value="Chromosome"/>
</dbReference>
<dbReference type="RefSeq" id="WP_328742970.1">
    <property type="nucleotide sequence ID" value="NZ_CP108073.1"/>
</dbReference>
<evidence type="ECO:0000256" key="1">
    <source>
        <dbReference type="SAM" id="MobiDB-lite"/>
    </source>
</evidence>
<evidence type="ECO:0008006" key="5">
    <source>
        <dbReference type="Google" id="ProtNLM"/>
    </source>
</evidence>
<feature type="region of interest" description="Disordered" evidence="1">
    <location>
        <begin position="166"/>
        <end position="194"/>
    </location>
</feature>
<feature type="signal peptide" evidence="2">
    <location>
        <begin position="1"/>
        <end position="27"/>
    </location>
</feature>
<feature type="compositionally biased region" description="Low complexity" evidence="1">
    <location>
        <begin position="45"/>
        <end position="95"/>
    </location>
</feature>
<evidence type="ECO:0000313" key="3">
    <source>
        <dbReference type="EMBL" id="WUS22445.1"/>
    </source>
</evidence>
<dbReference type="EMBL" id="CP108473">
    <property type="protein sequence ID" value="WUS22445.1"/>
    <property type="molecule type" value="Genomic_DNA"/>
</dbReference>
<reference evidence="3" key="1">
    <citation type="submission" date="2022-10" db="EMBL/GenBank/DDBJ databases">
        <title>The complete genomes of actinobacterial strains from the NBC collection.</title>
        <authorList>
            <person name="Joergensen T.S."/>
            <person name="Alvarez Arevalo M."/>
            <person name="Sterndorff E.B."/>
            <person name="Faurdal D."/>
            <person name="Vuksanovic O."/>
            <person name="Mourched A.-S."/>
            <person name="Charusanti P."/>
            <person name="Shaw S."/>
            <person name="Blin K."/>
            <person name="Weber T."/>
        </authorList>
    </citation>
    <scope>NUCLEOTIDE SEQUENCE</scope>
    <source>
        <strain evidence="3">NBC_01256</strain>
    </source>
</reference>
<evidence type="ECO:0000313" key="4">
    <source>
        <dbReference type="Proteomes" id="UP001432292"/>
    </source>
</evidence>
<gene>
    <name evidence="3" type="ORF">OG727_09225</name>
</gene>
<accession>A0ABZ1VGU0</accession>
<evidence type="ECO:0000256" key="2">
    <source>
        <dbReference type="SAM" id="SignalP"/>
    </source>
</evidence>
<organism evidence="3 4">
    <name type="scientific">Streptomyces caniferus</name>
    <dbReference type="NCBI Taxonomy" id="285557"/>
    <lineage>
        <taxon>Bacteria</taxon>
        <taxon>Bacillati</taxon>
        <taxon>Actinomycetota</taxon>
        <taxon>Actinomycetes</taxon>
        <taxon>Kitasatosporales</taxon>
        <taxon>Streptomycetaceae</taxon>
        <taxon>Streptomyces</taxon>
    </lineage>
</organism>
<keyword evidence="4" id="KW-1185">Reference proteome</keyword>
<name>A0ABZ1VGU0_9ACTN</name>
<proteinExistence type="predicted"/>